<dbReference type="PROSITE" id="PS50045">
    <property type="entry name" value="SIGMA54_INTERACT_4"/>
    <property type="match status" value="1"/>
</dbReference>
<dbReference type="RefSeq" id="WP_128751784.1">
    <property type="nucleotide sequence ID" value="NZ_CP035282.1"/>
</dbReference>
<feature type="domain" description="Sigma-54 factor interaction" evidence="5">
    <location>
        <begin position="332"/>
        <end position="561"/>
    </location>
</feature>
<dbReference type="PANTHER" id="PTHR32071:SF57">
    <property type="entry name" value="C4-DICARBOXYLATE TRANSPORT TRANSCRIPTIONAL REGULATORY PROTEIN DCTD"/>
    <property type="match status" value="1"/>
</dbReference>
<name>A0A410Q8T2_9FIRM</name>
<dbReference type="Pfam" id="PF25601">
    <property type="entry name" value="AAA_lid_14"/>
    <property type="match status" value="1"/>
</dbReference>
<keyword evidence="4" id="KW-0804">Transcription</keyword>
<dbReference type="Gene3D" id="1.10.8.60">
    <property type="match status" value="1"/>
</dbReference>
<evidence type="ECO:0000313" key="7">
    <source>
        <dbReference type="EMBL" id="QAT60382.1"/>
    </source>
</evidence>
<dbReference type="OrthoDB" id="5411866at2"/>
<dbReference type="SUPFAM" id="SSF52540">
    <property type="entry name" value="P-loop containing nucleoside triphosphate hydrolases"/>
    <property type="match status" value="1"/>
</dbReference>
<dbReference type="InterPro" id="IPR003593">
    <property type="entry name" value="AAA+_ATPase"/>
</dbReference>
<evidence type="ECO:0000256" key="2">
    <source>
        <dbReference type="ARBA" id="ARBA00022840"/>
    </source>
</evidence>
<dbReference type="SUPFAM" id="SSF55781">
    <property type="entry name" value="GAF domain-like"/>
    <property type="match status" value="1"/>
</dbReference>
<sequence>MFSNMKESWREYVKTKKVSENVRNVILESWRRCEKMGVNYMWGRGTRVSDAWLKESISRKTELINLTRPILENVYSMVKSTSYSVVLTDEKGVIIDLIINNDIKDIHDNLNFVKGSLWDEKSVGTNAIGTCLAIDKPMQVIGAEHYCEYHHRWTCSAAPIHNSKGEIIGCFDISGRAEDVQTHTFAIAVSSANCIEKQLAISESYHLVDTTFDSIMDGIMVVDSNLKVIRINNKVKDIFDMEESDILNTKFDKVFKLIDIKNNIFIAKEKMSIFDFTISIGNKKVECSLNISPILAGDEVAAAVIFIREAKHVRKEVSKLAGFNANYTFNSIITEDSKMKELISTAKKVSKTNCPILIEGESGTGKELYAQSIHNESHRRNGPFIAINCSAIPKELFESELFGYESGSFTGAVRGGKPGKFELANGGTIFLDEIGEIPLEVQPKLLRVLDNNKIMRIGSFYERDLDVRVISATNRNLADEISKGSFRQDLYFRLNVINLKIPPLRNRKNDIIVLARYFLEDLNRENSMQKYFSKSFEETLKNHFWSGNVRELKNIIQRAYYTSDRQVINSTVFYKDNAEFIKSSEKSPSFNLKDIEKDSIKQALAANNFNVLRAANDLNISKATIYRKIKMYSIDLRSIGKSI</sequence>
<dbReference type="InterPro" id="IPR009057">
    <property type="entry name" value="Homeodomain-like_sf"/>
</dbReference>
<dbReference type="Gene3D" id="3.30.450.40">
    <property type="match status" value="1"/>
</dbReference>
<dbReference type="InterPro" id="IPR025943">
    <property type="entry name" value="Sigma_54_int_dom_ATP-bd_2"/>
</dbReference>
<dbReference type="InterPro" id="IPR000014">
    <property type="entry name" value="PAS"/>
</dbReference>
<dbReference type="Pfam" id="PF02954">
    <property type="entry name" value="HTH_8"/>
    <property type="match status" value="1"/>
</dbReference>
<dbReference type="PANTHER" id="PTHR32071">
    <property type="entry name" value="TRANSCRIPTIONAL REGULATORY PROTEIN"/>
    <property type="match status" value="1"/>
</dbReference>
<dbReference type="GO" id="GO:0006355">
    <property type="term" value="P:regulation of DNA-templated transcription"/>
    <property type="evidence" value="ECO:0007669"/>
    <property type="project" value="InterPro"/>
</dbReference>
<gene>
    <name evidence="7" type="ORF">EQM13_01735</name>
</gene>
<dbReference type="InterPro" id="IPR027417">
    <property type="entry name" value="P-loop_NTPase"/>
</dbReference>
<dbReference type="Gene3D" id="1.10.10.60">
    <property type="entry name" value="Homeodomain-like"/>
    <property type="match status" value="1"/>
</dbReference>
<dbReference type="InterPro" id="IPR029016">
    <property type="entry name" value="GAF-like_dom_sf"/>
</dbReference>
<evidence type="ECO:0000256" key="3">
    <source>
        <dbReference type="ARBA" id="ARBA00023015"/>
    </source>
</evidence>
<dbReference type="Gene3D" id="3.30.450.20">
    <property type="entry name" value="PAS domain"/>
    <property type="match status" value="1"/>
</dbReference>
<protein>
    <submittedName>
        <fullName evidence="7">AAA family ATPase</fullName>
    </submittedName>
</protein>
<dbReference type="SUPFAM" id="SSF55785">
    <property type="entry name" value="PYP-like sensor domain (PAS domain)"/>
    <property type="match status" value="1"/>
</dbReference>
<dbReference type="FunFam" id="3.40.50.300:FF:000006">
    <property type="entry name" value="DNA-binding transcriptional regulator NtrC"/>
    <property type="match status" value="1"/>
</dbReference>
<accession>A0A410Q8T2</accession>
<dbReference type="Pfam" id="PF00158">
    <property type="entry name" value="Sigma54_activat"/>
    <property type="match status" value="1"/>
</dbReference>
<dbReference type="SMART" id="SM00382">
    <property type="entry name" value="AAA"/>
    <property type="match status" value="1"/>
</dbReference>
<keyword evidence="3" id="KW-0805">Transcription regulation</keyword>
<dbReference type="PROSITE" id="PS00676">
    <property type="entry name" value="SIGMA54_INTERACT_2"/>
    <property type="match status" value="1"/>
</dbReference>
<dbReference type="AlphaFoldDB" id="A0A410Q8T2"/>
<dbReference type="InterPro" id="IPR058031">
    <property type="entry name" value="AAA_lid_NorR"/>
</dbReference>
<reference evidence="8" key="1">
    <citation type="submission" date="2019-01" db="EMBL/GenBank/DDBJ databases">
        <title>Draft genomes of a novel of Sporanaerobacter strains.</title>
        <authorList>
            <person name="Ma S."/>
        </authorList>
    </citation>
    <scope>NUCLEOTIDE SEQUENCE [LARGE SCALE GENOMIC DNA]</scope>
    <source>
        <strain evidence="8">NJN-17</strain>
    </source>
</reference>
<evidence type="ECO:0000259" key="6">
    <source>
        <dbReference type="PROSITE" id="PS50112"/>
    </source>
</evidence>
<dbReference type="Proteomes" id="UP000287969">
    <property type="component" value="Chromosome"/>
</dbReference>
<dbReference type="PROSITE" id="PS00675">
    <property type="entry name" value="SIGMA54_INTERACT_1"/>
    <property type="match status" value="1"/>
</dbReference>
<dbReference type="InterPro" id="IPR025662">
    <property type="entry name" value="Sigma_54_int_dom_ATP-bd_1"/>
</dbReference>
<dbReference type="InterPro" id="IPR002197">
    <property type="entry name" value="HTH_Fis"/>
</dbReference>
<evidence type="ECO:0000313" key="8">
    <source>
        <dbReference type="Proteomes" id="UP000287969"/>
    </source>
</evidence>
<keyword evidence="2" id="KW-0067">ATP-binding</keyword>
<evidence type="ECO:0000259" key="5">
    <source>
        <dbReference type="PROSITE" id="PS50045"/>
    </source>
</evidence>
<dbReference type="Gene3D" id="3.40.50.300">
    <property type="entry name" value="P-loop containing nucleotide triphosphate hydrolases"/>
    <property type="match status" value="1"/>
</dbReference>
<proteinExistence type="predicted"/>
<dbReference type="InterPro" id="IPR035965">
    <property type="entry name" value="PAS-like_dom_sf"/>
</dbReference>
<dbReference type="CDD" id="cd00009">
    <property type="entry name" value="AAA"/>
    <property type="match status" value="1"/>
</dbReference>
<evidence type="ECO:0000256" key="4">
    <source>
        <dbReference type="ARBA" id="ARBA00023163"/>
    </source>
</evidence>
<dbReference type="KEGG" id="spoa:EQM13_01735"/>
<keyword evidence="8" id="KW-1185">Reference proteome</keyword>
<dbReference type="SUPFAM" id="SSF46689">
    <property type="entry name" value="Homeodomain-like"/>
    <property type="match status" value="1"/>
</dbReference>
<evidence type="ECO:0000256" key="1">
    <source>
        <dbReference type="ARBA" id="ARBA00022741"/>
    </source>
</evidence>
<dbReference type="PROSITE" id="PS50112">
    <property type="entry name" value="PAS"/>
    <property type="match status" value="1"/>
</dbReference>
<dbReference type="EMBL" id="CP035282">
    <property type="protein sequence ID" value="QAT60382.1"/>
    <property type="molecule type" value="Genomic_DNA"/>
</dbReference>
<keyword evidence="1" id="KW-0547">Nucleotide-binding</keyword>
<dbReference type="GO" id="GO:0043565">
    <property type="term" value="F:sequence-specific DNA binding"/>
    <property type="evidence" value="ECO:0007669"/>
    <property type="project" value="InterPro"/>
</dbReference>
<dbReference type="GO" id="GO:0005524">
    <property type="term" value="F:ATP binding"/>
    <property type="evidence" value="ECO:0007669"/>
    <property type="project" value="UniProtKB-KW"/>
</dbReference>
<organism evidence="7 8">
    <name type="scientific">Acidilutibacter cellobiosedens</name>
    <dbReference type="NCBI Taxonomy" id="2507161"/>
    <lineage>
        <taxon>Bacteria</taxon>
        <taxon>Bacillati</taxon>
        <taxon>Bacillota</taxon>
        <taxon>Tissierellia</taxon>
        <taxon>Tissierellales</taxon>
        <taxon>Acidilutibacteraceae</taxon>
        <taxon>Acidilutibacter</taxon>
    </lineage>
</organism>
<feature type="domain" description="PAS" evidence="6">
    <location>
        <begin position="204"/>
        <end position="258"/>
    </location>
</feature>
<dbReference type="InterPro" id="IPR002078">
    <property type="entry name" value="Sigma_54_int"/>
</dbReference>